<dbReference type="OrthoDB" id="9807767at2"/>
<dbReference type="InterPro" id="IPR029001">
    <property type="entry name" value="ITPase-like_fam"/>
</dbReference>
<dbReference type="GO" id="GO:0009117">
    <property type="term" value="P:nucleotide metabolic process"/>
    <property type="evidence" value="ECO:0007669"/>
    <property type="project" value="UniProtKB-KW"/>
</dbReference>
<evidence type="ECO:0000313" key="8">
    <source>
        <dbReference type="Proteomes" id="UP000271374"/>
    </source>
</evidence>
<comment type="caution">
    <text evidence="7">The sequence shown here is derived from an EMBL/GenBank/DDBJ whole genome shotgun (WGS) entry which is preliminary data.</text>
</comment>
<accession>A0A3S0RFR1</accession>
<evidence type="ECO:0000256" key="3">
    <source>
        <dbReference type="ARBA" id="ARBA00022490"/>
    </source>
</evidence>
<dbReference type="AlphaFoldDB" id="A0A3S0RFR1"/>
<dbReference type="GO" id="GO:0036218">
    <property type="term" value="F:dTTP diphosphatase activity"/>
    <property type="evidence" value="ECO:0007669"/>
    <property type="project" value="RHEA"/>
</dbReference>
<dbReference type="PIRSF" id="PIRSF006305">
    <property type="entry name" value="Maf"/>
    <property type="match status" value="1"/>
</dbReference>
<feature type="active site" description="Proton acceptor" evidence="6">
    <location>
        <position position="69"/>
    </location>
</feature>
<feature type="site" description="Important for substrate specificity" evidence="6">
    <location>
        <position position="152"/>
    </location>
</feature>
<dbReference type="InterPro" id="IPR003697">
    <property type="entry name" value="Maf-like"/>
</dbReference>
<keyword evidence="5 6" id="KW-0546">Nucleotide metabolism</keyword>
<gene>
    <name evidence="7" type="ORF">EKG37_19150</name>
</gene>
<dbReference type="PANTHER" id="PTHR43213:SF5">
    <property type="entry name" value="BIFUNCTIONAL DTTP_UTP PYROPHOSPHATASE_METHYLTRANSFERASE PROTEIN-RELATED"/>
    <property type="match status" value="1"/>
</dbReference>
<feature type="site" description="Important for substrate specificity" evidence="6">
    <location>
        <position position="12"/>
    </location>
</feature>
<comment type="similarity">
    <text evidence="6">Belongs to the Maf family. YhdE subfamily.</text>
</comment>
<evidence type="ECO:0000256" key="6">
    <source>
        <dbReference type="HAMAP-Rule" id="MF_00528"/>
    </source>
</evidence>
<dbReference type="RefSeq" id="WP_126410387.1">
    <property type="nucleotide sequence ID" value="NZ_RXNT01000019.1"/>
</dbReference>
<evidence type="ECO:0000256" key="5">
    <source>
        <dbReference type="ARBA" id="ARBA00023080"/>
    </source>
</evidence>
<protein>
    <recommendedName>
        <fullName evidence="6">dTTP/UTP pyrophosphatase</fullName>
        <shortName evidence="6">dTTPase/UTPase</shortName>
        <ecNumber evidence="6">3.6.1.9</ecNumber>
    </recommendedName>
    <alternativeName>
        <fullName evidence="6">Nucleoside triphosphate pyrophosphatase</fullName>
    </alternativeName>
    <alternativeName>
        <fullName evidence="6">Nucleotide pyrophosphatase</fullName>
        <shortName evidence="6">Nucleotide PPase</shortName>
    </alternativeName>
</protein>
<comment type="catalytic activity">
    <reaction evidence="6">
        <text>dTTP + H2O = dTMP + diphosphate + H(+)</text>
        <dbReference type="Rhea" id="RHEA:28534"/>
        <dbReference type="ChEBI" id="CHEBI:15377"/>
        <dbReference type="ChEBI" id="CHEBI:15378"/>
        <dbReference type="ChEBI" id="CHEBI:33019"/>
        <dbReference type="ChEBI" id="CHEBI:37568"/>
        <dbReference type="ChEBI" id="CHEBI:63528"/>
        <dbReference type="EC" id="3.6.1.9"/>
    </reaction>
</comment>
<dbReference type="FunFam" id="3.90.950.10:FF:000005">
    <property type="entry name" value="7-methyl-GTP pyrophosphatase"/>
    <property type="match status" value="1"/>
</dbReference>
<comment type="catalytic activity">
    <reaction evidence="6">
        <text>UTP + H2O = UMP + diphosphate + H(+)</text>
        <dbReference type="Rhea" id="RHEA:29395"/>
        <dbReference type="ChEBI" id="CHEBI:15377"/>
        <dbReference type="ChEBI" id="CHEBI:15378"/>
        <dbReference type="ChEBI" id="CHEBI:33019"/>
        <dbReference type="ChEBI" id="CHEBI:46398"/>
        <dbReference type="ChEBI" id="CHEBI:57865"/>
        <dbReference type="EC" id="3.6.1.9"/>
    </reaction>
</comment>
<keyword evidence="3 6" id="KW-0963">Cytoplasm</keyword>
<dbReference type="EC" id="3.6.1.9" evidence="6"/>
<dbReference type="Proteomes" id="UP000271374">
    <property type="component" value="Unassembled WGS sequence"/>
</dbReference>
<keyword evidence="8" id="KW-1185">Reference proteome</keyword>
<evidence type="ECO:0000256" key="1">
    <source>
        <dbReference type="ARBA" id="ARBA00001968"/>
    </source>
</evidence>
<organism evidence="7 8">
    <name type="scientific">Bacillus yapensis</name>
    <dbReference type="NCBI Taxonomy" id="2492960"/>
    <lineage>
        <taxon>Bacteria</taxon>
        <taxon>Bacillati</taxon>
        <taxon>Bacillota</taxon>
        <taxon>Bacilli</taxon>
        <taxon>Bacillales</taxon>
        <taxon>Bacillaceae</taxon>
        <taxon>Bacillus</taxon>
    </lineage>
</organism>
<comment type="function">
    <text evidence="6">Nucleoside triphosphate pyrophosphatase that hydrolyzes dTTP and UTP. May have a dual role in cell division arrest and in preventing the incorporation of modified nucleotides into cellular nucleic acids.</text>
</comment>
<dbReference type="PANTHER" id="PTHR43213">
    <property type="entry name" value="BIFUNCTIONAL DTTP/UTP PYROPHOSPHATASE/METHYLTRANSFERASE PROTEIN-RELATED"/>
    <property type="match status" value="1"/>
</dbReference>
<proteinExistence type="inferred from homology"/>
<comment type="cofactor">
    <cofactor evidence="1 6">
        <name>a divalent metal cation</name>
        <dbReference type="ChEBI" id="CHEBI:60240"/>
    </cofactor>
</comment>
<keyword evidence="4 6" id="KW-0378">Hydrolase</keyword>
<dbReference type="GO" id="GO:0005737">
    <property type="term" value="C:cytoplasm"/>
    <property type="evidence" value="ECO:0007669"/>
    <property type="project" value="UniProtKB-SubCell"/>
</dbReference>
<dbReference type="EMBL" id="RXNT01000019">
    <property type="protein sequence ID" value="RTR27315.1"/>
    <property type="molecule type" value="Genomic_DNA"/>
</dbReference>
<dbReference type="Pfam" id="PF02545">
    <property type="entry name" value="Maf"/>
    <property type="match status" value="1"/>
</dbReference>
<reference evidence="7 8" key="1">
    <citation type="submission" date="2018-12" db="EMBL/GenBank/DDBJ databases">
        <title>Bacillus yapensis draft genome sequence.</title>
        <authorList>
            <person name="Yu L."/>
            <person name="Xu X."/>
            <person name="Tang X."/>
        </authorList>
    </citation>
    <scope>NUCLEOTIDE SEQUENCE [LARGE SCALE GENOMIC DNA]</scope>
    <source>
        <strain evidence="7 8">XXST-01</strain>
    </source>
</reference>
<dbReference type="HAMAP" id="MF_00528">
    <property type="entry name" value="Maf"/>
    <property type="match status" value="1"/>
</dbReference>
<dbReference type="Gene3D" id="3.90.950.10">
    <property type="match status" value="1"/>
</dbReference>
<feature type="site" description="Important for substrate specificity" evidence="6">
    <location>
        <position position="70"/>
    </location>
</feature>
<comment type="caution">
    <text evidence="6">Lacks conserved residue(s) required for the propagation of feature annotation.</text>
</comment>
<sequence length="190" mass="20988">MQTLILASSSPRRKELLESLKLNFEIASSDVDESYNPENTPEEIVMDLAERKAKHVSQANPHAFVIGSDTIVVADGQVLGKPGNSDEAVEMLKLLSGRTHTVYTGVSIIEPTKSTTFYEKTDVEFWNLSDDDIKSYVSTGEPLDKAGSYGIQGFGRLLVKKINGDYYSVVGLPLSRTIRELKELGYPLPF</sequence>
<dbReference type="GO" id="GO:0036221">
    <property type="term" value="F:UTP diphosphatase activity"/>
    <property type="evidence" value="ECO:0007669"/>
    <property type="project" value="RHEA"/>
</dbReference>
<dbReference type="SUPFAM" id="SSF52972">
    <property type="entry name" value="ITPase-like"/>
    <property type="match status" value="1"/>
</dbReference>
<name>A0A3S0RFR1_9BACI</name>
<evidence type="ECO:0000256" key="2">
    <source>
        <dbReference type="ARBA" id="ARBA00004496"/>
    </source>
</evidence>
<dbReference type="CDD" id="cd00555">
    <property type="entry name" value="Maf"/>
    <property type="match status" value="1"/>
</dbReference>
<dbReference type="NCBIfam" id="TIGR00172">
    <property type="entry name" value="maf"/>
    <property type="match status" value="1"/>
</dbReference>
<comment type="subcellular location">
    <subcellularLocation>
        <location evidence="2 6">Cytoplasm</location>
    </subcellularLocation>
</comment>
<evidence type="ECO:0000256" key="4">
    <source>
        <dbReference type="ARBA" id="ARBA00022801"/>
    </source>
</evidence>
<evidence type="ECO:0000313" key="7">
    <source>
        <dbReference type="EMBL" id="RTR27315.1"/>
    </source>
</evidence>